<dbReference type="InterPro" id="IPR027417">
    <property type="entry name" value="P-loop_NTPase"/>
</dbReference>
<evidence type="ECO:0000313" key="5">
    <source>
        <dbReference type="Proteomes" id="UP001558652"/>
    </source>
</evidence>
<reference evidence="4 5" key="1">
    <citation type="submission" date="2024-07" db="EMBL/GenBank/DDBJ databases">
        <title>Chromosome-level genome assembly of the water stick insect Ranatra chinensis (Heteroptera: Nepidae).</title>
        <authorList>
            <person name="Liu X."/>
        </authorList>
    </citation>
    <scope>NUCLEOTIDE SEQUENCE [LARGE SCALE GENOMIC DNA]</scope>
    <source>
        <strain evidence="4">Cailab_2021Rc</strain>
        <tissue evidence="4">Muscle</tissue>
    </source>
</reference>
<organism evidence="4 5">
    <name type="scientific">Ranatra chinensis</name>
    <dbReference type="NCBI Taxonomy" id="642074"/>
    <lineage>
        <taxon>Eukaryota</taxon>
        <taxon>Metazoa</taxon>
        <taxon>Ecdysozoa</taxon>
        <taxon>Arthropoda</taxon>
        <taxon>Hexapoda</taxon>
        <taxon>Insecta</taxon>
        <taxon>Pterygota</taxon>
        <taxon>Neoptera</taxon>
        <taxon>Paraneoptera</taxon>
        <taxon>Hemiptera</taxon>
        <taxon>Heteroptera</taxon>
        <taxon>Panheteroptera</taxon>
        <taxon>Nepomorpha</taxon>
        <taxon>Nepidae</taxon>
        <taxon>Ranatrinae</taxon>
        <taxon>Ranatra</taxon>
    </lineage>
</organism>
<dbReference type="Gene3D" id="3.40.50.300">
    <property type="entry name" value="P-loop containing nucleotide triphosphate hydrolases"/>
    <property type="match status" value="1"/>
</dbReference>
<dbReference type="Proteomes" id="UP001558652">
    <property type="component" value="Unassembled WGS sequence"/>
</dbReference>
<accession>A0ABD0YC83</accession>
<evidence type="ECO:0000313" key="4">
    <source>
        <dbReference type="EMBL" id="KAL1128930.1"/>
    </source>
</evidence>
<dbReference type="InterPro" id="IPR001806">
    <property type="entry name" value="Small_GTPase"/>
</dbReference>
<protein>
    <recommendedName>
        <fullName evidence="6">NF-kappa-B inhibitor-interacting Ras-like protein</fullName>
    </recommendedName>
</protein>
<evidence type="ECO:0000256" key="1">
    <source>
        <dbReference type="ARBA" id="ARBA00008094"/>
    </source>
</evidence>
<evidence type="ECO:0000256" key="2">
    <source>
        <dbReference type="ARBA" id="ARBA00022741"/>
    </source>
</evidence>
<dbReference type="PANTHER" id="PTHR46152">
    <property type="entry name" value="NF-KAPPA-B INHIBITOR-INTERACTING RAS-LIKE PROTEIN"/>
    <property type="match status" value="1"/>
</dbReference>
<evidence type="ECO:0008006" key="6">
    <source>
        <dbReference type="Google" id="ProtNLM"/>
    </source>
</evidence>
<name>A0ABD0YC83_9HEMI</name>
<dbReference type="InterPro" id="IPR042227">
    <property type="entry name" value="KBRS"/>
</dbReference>
<dbReference type="Pfam" id="PF00071">
    <property type="entry name" value="Ras"/>
    <property type="match status" value="1"/>
</dbReference>
<dbReference type="SMART" id="SM00173">
    <property type="entry name" value="RAS"/>
    <property type="match status" value="1"/>
</dbReference>
<keyword evidence="3" id="KW-0342">GTP-binding</keyword>
<keyword evidence="2" id="KW-0547">Nucleotide-binding</keyword>
<dbReference type="GO" id="GO:0005525">
    <property type="term" value="F:GTP binding"/>
    <property type="evidence" value="ECO:0007669"/>
    <property type="project" value="UniProtKB-KW"/>
</dbReference>
<comment type="similarity">
    <text evidence="1">Belongs to the small GTPase superfamily. Ras family. KappaB-Ras subfamily.</text>
</comment>
<dbReference type="AlphaFoldDB" id="A0ABD0YC83"/>
<proteinExistence type="inferred from homology"/>
<dbReference type="EMBL" id="JBFDAA010000009">
    <property type="protein sequence ID" value="KAL1128930.1"/>
    <property type="molecule type" value="Genomic_DNA"/>
</dbReference>
<evidence type="ECO:0000256" key="3">
    <source>
        <dbReference type="ARBA" id="ARBA00023134"/>
    </source>
</evidence>
<comment type="caution">
    <text evidence="4">The sequence shown here is derived from an EMBL/GenBank/DDBJ whole genome shotgun (WGS) entry which is preliminary data.</text>
</comment>
<dbReference type="SUPFAM" id="SSF52540">
    <property type="entry name" value="P-loop containing nucleoside triphosphate hydrolases"/>
    <property type="match status" value="1"/>
</dbReference>
<gene>
    <name evidence="4" type="ORF">AAG570_013464</name>
</gene>
<dbReference type="PANTHER" id="PTHR46152:SF3">
    <property type="entry name" value="NF-KAPPA-B INHIBITOR-INTERACTING RAS-LIKE PROTEIN"/>
    <property type="match status" value="1"/>
</dbReference>
<sequence>MGKTCRVVVCGMKGVGKTAILEQAIYGNLTKDTFLQSTIEDIYVANIETDRGTKERVRFYDTCGGDIGSKPNVQLADGYMLVYNPTKAETLEWIMEAKKEIDKTKEKKEVIIVPVANHFSPTPDVSVVSRASNWAAREKLRTFDVSALKRGSLYDCFVHLASRLNPQPNKSAFPQLRKPRD</sequence>
<keyword evidence="5" id="KW-1185">Reference proteome</keyword>